<dbReference type="HAMAP" id="MF_00323">
    <property type="entry name" value="Ferrochelatase"/>
    <property type="match status" value="1"/>
</dbReference>
<keyword evidence="4 7" id="KW-0456">Lyase</keyword>
<feature type="binding site" evidence="7">
    <location>
        <position position="120"/>
    </location>
    <ligand>
        <name>Fe-coproporphyrin III</name>
        <dbReference type="ChEBI" id="CHEBI:68438"/>
    </ligand>
</feature>
<keyword evidence="7" id="KW-0479">Metal-binding</keyword>
<sequence>MPAGEFDALLVVSFGGPEGPADVWPFLRNVTAGRNVPEARLAVVAEQYRMFGGRSPLNDQNRALVAALREQLPDLPVYWGNRNWAPYLTDTVAELAAAGVRRVACFVTSAFPSYSGCRQYREDLAGALAALPADVPVPELVPLRLFFDHPGFVEPMVDHSVAAIAQLPEPARADAPLLFTAHSLPLSQARASGPHGHAYPRQLRTVAELVVAGVERRTGVRHPFEIVYCSRSGPPSVPWLDPDVGDRLVELAGQGAAGAVMVPLGFVSDHMEVIHDLDVVATGRARDHGLAVTRASTVGTDRRFVAMVGELLAERADPRAPQRSLSAFGPWPDVCPPGCCQPASRTRPGASAGEQVGGRPEPAILIGDDATSSATPAGDTRPLRTGRGQGQR</sequence>
<keyword evidence="2 7" id="KW-0408">Iron</keyword>
<dbReference type="PANTHER" id="PTHR11108">
    <property type="entry name" value="FERROCHELATASE"/>
    <property type="match status" value="1"/>
</dbReference>
<keyword evidence="3 7" id="KW-0350">Heme biosynthesis</keyword>
<accession>A0ABT0JYX6</accession>
<protein>
    <recommendedName>
        <fullName evidence="7">Coproporphyrin III ferrochelatase</fullName>
        <ecNumber evidence="7">4.99.1.9</ecNumber>
    </recommendedName>
</protein>
<reference evidence="10 11" key="1">
    <citation type="submission" date="2022-04" db="EMBL/GenBank/DDBJ databases">
        <title>Genome diversity in the genus Frankia.</title>
        <authorList>
            <person name="Carlos-Shanley C."/>
            <person name="Hahn D."/>
        </authorList>
    </citation>
    <scope>NUCLEOTIDE SEQUENCE [LARGE SCALE GENOMIC DNA]</scope>
    <source>
        <strain evidence="10 11">Ag45/Mut15</strain>
    </source>
</reference>
<comment type="catalytic activity">
    <reaction evidence="6">
        <text>Fe-coproporphyrin III + 2 H(+) = coproporphyrin III + Fe(2+)</text>
        <dbReference type="Rhea" id="RHEA:49572"/>
        <dbReference type="ChEBI" id="CHEBI:15378"/>
        <dbReference type="ChEBI" id="CHEBI:29033"/>
        <dbReference type="ChEBI" id="CHEBI:68438"/>
        <dbReference type="ChEBI" id="CHEBI:131725"/>
        <dbReference type="EC" id="4.99.1.9"/>
    </reaction>
    <physiologicalReaction direction="right-to-left" evidence="6">
        <dbReference type="Rhea" id="RHEA:49574"/>
    </physiologicalReaction>
</comment>
<comment type="caution">
    <text evidence="10">The sequence shown here is derived from an EMBL/GenBank/DDBJ whole genome shotgun (WGS) entry which is preliminary data.</text>
</comment>
<dbReference type="Gene3D" id="3.40.50.1400">
    <property type="match status" value="2"/>
</dbReference>
<dbReference type="PANTHER" id="PTHR11108:SF1">
    <property type="entry name" value="FERROCHELATASE, MITOCHONDRIAL"/>
    <property type="match status" value="1"/>
</dbReference>
<feature type="binding site" evidence="7">
    <location>
        <position position="272"/>
    </location>
    <ligand>
        <name>Fe(2+)</name>
        <dbReference type="ChEBI" id="CHEBI:29033"/>
    </ligand>
</feature>
<evidence type="ECO:0000256" key="5">
    <source>
        <dbReference type="ARBA" id="ARBA00023244"/>
    </source>
</evidence>
<feature type="binding site" evidence="7">
    <location>
        <position position="182"/>
    </location>
    <ligand>
        <name>Fe(2+)</name>
        <dbReference type="ChEBI" id="CHEBI:29033"/>
    </ligand>
</feature>
<evidence type="ECO:0000256" key="1">
    <source>
        <dbReference type="ARBA" id="ARBA00004744"/>
    </source>
</evidence>
<name>A0ABT0JYX6_9ACTN</name>
<evidence type="ECO:0000256" key="7">
    <source>
        <dbReference type="HAMAP-Rule" id="MF_00323"/>
    </source>
</evidence>
<dbReference type="CDD" id="cd03411">
    <property type="entry name" value="Ferrochelatase_N"/>
    <property type="match status" value="1"/>
</dbReference>
<evidence type="ECO:0000256" key="3">
    <source>
        <dbReference type="ARBA" id="ARBA00023133"/>
    </source>
</evidence>
<evidence type="ECO:0000313" key="11">
    <source>
        <dbReference type="Proteomes" id="UP001201873"/>
    </source>
</evidence>
<dbReference type="CDD" id="cd00419">
    <property type="entry name" value="Ferrochelatase_C"/>
    <property type="match status" value="1"/>
</dbReference>
<dbReference type="InterPro" id="IPR019772">
    <property type="entry name" value="Ferrochelatase_AS"/>
</dbReference>
<evidence type="ECO:0000313" key="10">
    <source>
        <dbReference type="EMBL" id="MCK9876489.1"/>
    </source>
</evidence>
<keyword evidence="11" id="KW-1185">Reference proteome</keyword>
<gene>
    <name evidence="7" type="primary">cpfC</name>
    <name evidence="10" type="ORF">MXD59_12010</name>
</gene>
<comment type="caution">
    <text evidence="7">Lacks conserved residue(s) required for the propagation of feature annotation.</text>
</comment>
<dbReference type="NCBIfam" id="NF000689">
    <property type="entry name" value="PRK00035.2-1"/>
    <property type="match status" value="1"/>
</dbReference>
<evidence type="ECO:0000256" key="9">
    <source>
        <dbReference type="SAM" id="MobiDB-lite"/>
    </source>
</evidence>
<organism evidence="10 11">
    <name type="scientific">Frankia umida</name>
    <dbReference type="NCBI Taxonomy" id="573489"/>
    <lineage>
        <taxon>Bacteria</taxon>
        <taxon>Bacillati</taxon>
        <taxon>Actinomycetota</taxon>
        <taxon>Actinomycetes</taxon>
        <taxon>Frankiales</taxon>
        <taxon>Frankiaceae</taxon>
        <taxon>Frankia</taxon>
    </lineage>
</organism>
<dbReference type="EC" id="4.99.1.9" evidence="7"/>
<dbReference type="GO" id="GO:0016829">
    <property type="term" value="F:lyase activity"/>
    <property type="evidence" value="ECO:0007669"/>
    <property type="project" value="UniProtKB-KW"/>
</dbReference>
<comment type="function">
    <text evidence="7 8">Involved in coproporphyrin-dependent heme b biosynthesis. Catalyzes the insertion of ferrous iron into coproporphyrin III to form Fe-coproporphyrin III.</text>
</comment>
<feature type="binding site" evidence="7">
    <location>
        <position position="55"/>
    </location>
    <ligand>
        <name>Fe-coproporphyrin III</name>
        <dbReference type="ChEBI" id="CHEBI:68438"/>
    </ligand>
</feature>
<feature type="region of interest" description="Disordered" evidence="9">
    <location>
        <begin position="344"/>
        <end position="392"/>
    </location>
</feature>
<keyword evidence="5 7" id="KW-0627">Porphyrin biosynthesis</keyword>
<dbReference type="InterPro" id="IPR001015">
    <property type="entry name" value="Ferrochelatase"/>
</dbReference>
<dbReference type="Pfam" id="PF00762">
    <property type="entry name" value="Ferrochelatase"/>
    <property type="match status" value="1"/>
</dbReference>
<evidence type="ECO:0000256" key="2">
    <source>
        <dbReference type="ARBA" id="ARBA00023004"/>
    </source>
</evidence>
<dbReference type="InterPro" id="IPR033659">
    <property type="entry name" value="Ferrochelatase_N"/>
</dbReference>
<evidence type="ECO:0000256" key="8">
    <source>
        <dbReference type="RuleBase" id="RU000607"/>
    </source>
</evidence>
<dbReference type="PROSITE" id="PS00534">
    <property type="entry name" value="FERROCHELATASE"/>
    <property type="match status" value="1"/>
</dbReference>
<comment type="pathway">
    <text evidence="1 7 8">Porphyrin-containing compound metabolism; protoheme biosynthesis.</text>
</comment>
<evidence type="ECO:0000256" key="4">
    <source>
        <dbReference type="ARBA" id="ARBA00023239"/>
    </source>
</evidence>
<dbReference type="InterPro" id="IPR033644">
    <property type="entry name" value="Ferrochelatase_C"/>
</dbReference>
<dbReference type="EMBL" id="JALKFT010000010">
    <property type="protein sequence ID" value="MCK9876489.1"/>
    <property type="molecule type" value="Genomic_DNA"/>
</dbReference>
<dbReference type="SUPFAM" id="SSF53800">
    <property type="entry name" value="Chelatase"/>
    <property type="match status" value="1"/>
</dbReference>
<keyword evidence="7 8" id="KW-0963">Cytoplasm</keyword>
<comment type="similarity">
    <text evidence="7 8">Belongs to the ferrochelatase family.</text>
</comment>
<proteinExistence type="inferred from homology"/>
<dbReference type="Proteomes" id="UP001201873">
    <property type="component" value="Unassembled WGS sequence"/>
</dbReference>
<comment type="subcellular location">
    <subcellularLocation>
        <location evidence="7 8">Cytoplasm</location>
    </subcellularLocation>
</comment>
<evidence type="ECO:0000256" key="6">
    <source>
        <dbReference type="ARBA" id="ARBA00024536"/>
    </source>
</evidence>